<accession>A0ABR2HZ08</accession>
<gene>
    <name evidence="1" type="ORF">PGQ11_011234</name>
</gene>
<organism evidence="1 2">
    <name type="scientific">Apiospora arundinis</name>
    <dbReference type="NCBI Taxonomy" id="335852"/>
    <lineage>
        <taxon>Eukaryota</taxon>
        <taxon>Fungi</taxon>
        <taxon>Dikarya</taxon>
        <taxon>Ascomycota</taxon>
        <taxon>Pezizomycotina</taxon>
        <taxon>Sordariomycetes</taxon>
        <taxon>Xylariomycetidae</taxon>
        <taxon>Amphisphaeriales</taxon>
        <taxon>Apiosporaceae</taxon>
        <taxon>Apiospora</taxon>
    </lineage>
</organism>
<keyword evidence="2" id="KW-1185">Reference proteome</keyword>
<protein>
    <submittedName>
        <fullName evidence="1">Uncharacterized protein</fullName>
    </submittedName>
</protein>
<dbReference type="EMBL" id="JAPCWZ010000007">
    <property type="protein sequence ID" value="KAK8855322.1"/>
    <property type="molecule type" value="Genomic_DNA"/>
</dbReference>
<dbReference type="Proteomes" id="UP001390339">
    <property type="component" value="Unassembled WGS sequence"/>
</dbReference>
<reference evidence="1 2" key="1">
    <citation type="journal article" date="2024" name="IMA Fungus">
        <title>Apiospora arundinis, a panoply of carbohydrate-active enzymes and secondary metabolites.</title>
        <authorList>
            <person name="Sorensen T."/>
            <person name="Petersen C."/>
            <person name="Muurmann A.T."/>
            <person name="Christiansen J.V."/>
            <person name="Brundto M.L."/>
            <person name="Overgaard C.K."/>
            <person name="Boysen A.T."/>
            <person name="Wollenberg R.D."/>
            <person name="Larsen T.O."/>
            <person name="Sorensen J.L."/>
            <person name="Nielsen K.L."/>
            <person name="Sondergaard T.E."/>
        </authorList>
    </citation>
    <scope>NUCLEOTIDE SEQUENCE [LARGE SCALE GENOMIC DNA]</scope>
    <source>
        <strain evidence="1 2">AAU 773</strain>
    </source>
</reference>
<sequence length="88" mass="9559">MLCKFKAATTAIHRSAPHLAGPQPLTRSSASLIVVLLKGRVGRIARLHGSPQLEPQRAPTGLMLGKMHDTHGYSLSYDDITLQHDHAL</sequence>
<proteinExistence type="predicted"/>
<comment type="caution">
    <text evidence="1">The sequence shown here is derived from an EMBL/GenBank/DDBJ whole genome shotgun (WGS) entry which is preliminary data.</text>
</comment>
<name>A0ABR2HZ08_9PEZI</name>
<evidence type="ECO:0000313" key="2">
    <source>
        <dbReference type="Proteomes" id="UP001390339"/>
    </source>
</evidence>
<evidence type="ECO:0000313" key="1">
    <source>
        <dbReference type="EMBL" id="KAK8855322.1"/>
    </source>
</evidence>